<reference evidence="2" key="1">
    <citation type="submission" date="2022-10" db="EMBL/GenBank/DDBJ databases">
        <title>Adaptive evolution leads to modifications in subtelomeric GC content in a zoonotic Cryptosporidium species.</title>
        <authorList>
            <person name="Li J."/>
            <person name="Feng Y."/>
            <person name="Xiao L."/>
        </authorList>
    </citation>
    <scope>NUCLEOTIDE SEQUENCE</scope>
    <source>
        <strain evidence="2">25894</strain>
    </source>
</reference>
<evidence type="ECO:0000256" key="1">
    <source>
        <dbReference type="SAM" id="MobiDB-lite"/>
    </source>
</evidence>
<name>A0ABQ8P4K4_9CRYT</name>
<feature type="compositionally biased region" description="Acidic residues" evidence="1">
    <location>
        <begin position="29"/>
        <end position="39"/>
    </location>
</feature>
<accession>A0ABQ8P4K4</accession>
<gene>
    <name evidence="2" type="ORF">OJ252_2840</name>
</gene>
<protein>
    <submittedName>
        <fullName evidence="2">Uncharacterized protein</fullName>
    </submittedName>
</protein>
<dbReference type="Proteomes" id="UP001071777">
    <property type="component" value="Unassembled WGS sequence"/>
</dbReference>
<feature type="region of interest" description="Disordered" evidence="1">
    <location>
        <begin position="1"/>
        <end position="56"/>
    </location>
</feature>
<organism evidence="2 3">
    <name type="scientific">Cryptosporidium canis</name>
    <dbReference type="NCBI Taxonomy" id="195482"/>
    <lineage>
        <taxon>Eukaryota</taxon>
        <taxon>Sar</taxon>
        <taxon>Alveolata</taxon>
        <taxon>Apicomplexa</taxon>
        <taxon>Conoidasida</taxon>
        <taxon>Coccidia</taxon>
        <taxon>Eucoccidiorida</taxon>
        <taxon>Eimeriorina</taxon>
        <taxon>Cryptosporidiidae</taxon>
        <taxon>Cryptosporidium</taxon>
    </lineage>
</organism>
<comment type="caution">
    <text evidence="2">The sequence shown here is derived from an EMBL/GenBank/DDBJ whole genome shotgun (WGS) entry which is preliminary data.</text>
</comment>
<sequence>MEDESTQPIASEQELAEETSQHQGAPDIENSEPTEEAPGDPEYPPNAQEEDHQVAPIDVCLDNNTSDIAQTNNCDDQVYINVRGDHEKIQPRNFYEMINSEIYRSNGIEKDFPIDLCLDIQENIDNILPFLQKSMARRRRR</sequence>
<keyword evidence="3" id="KW-1185">Reference proteome</keyword>
<proteinExistence type="predicted"/>
<evidence type="ECO:0000313" key="2">
    <source>
        <dbReference type="EMBL" id="KAJ1607422.1"/>
    </source>
</evidence>
<feature type="compositionally biased region" description="Polar residues" evidence="1">
    <location>
        <begin position="1"/>
        <end position="10"/>
    </location>
</feature>
<evidence type="ECO:0000313" key="3">
    <source>
        <dbReference type="Proteomes" id="UP001071777"/>
    </source>
</evidence>
<dbReference type="EMBL" id="JAPCXB010000121">
    <property type="protein sequence ID" value="KAJ1607422.1"/>
    <property type="molecule type" value="Genomic_DNA"/>
</dbReference>